<dbReference type="GO" id="GO:0016853">
    <property type="term" value="F:isomerase activity"/>
    <property type="evidence" value="ECO:0007669"/>
    <property type="project" value="UniProtKB-KW"/>
</dbReference>
<reference evidence="13" key="1">
    <citation type="submission" date="2020-05" db="EMBL/GenBank/DDBJ databases">
        <title>Sulfur intermediates as new biogeochemical hubs in an aquatic model microbial ecosystem.</title>
        <authorList>
            <person name="Vigneron A."/>
        </authorList>
    </citation>
    <scope>NUCLEOTIDE SEQUENCE</scope>
    <source>
        <strain evidence="13">Bin.250</strain>
    </source>
</reference>
<keyword evidence="13" id="KW-0413">Isomerase</keyword>
<dbReference type="EC" id="2.7.7.13" evidence="3"/>
<dbReference type="FunFam" id="3.90.550.10:FF:000046">
    <property type="entry name" value="Mannose-1-phosphate guanylyltransferase (GDP)"/>
    <property type="match status" value="1"/>
</dbReference>
<evidence type="ECO:0000259" key="12">
    <source>
        <dbReference type="Pfam" id="PF22640"/>
    </source>
</evidence>
<comment type="caution">
    <text evidence="13">The sequence shown here is derived from an EMBL/GenBank/DDBJ whole genome shotgun (WGS) entry which is preliminary data.</text>
</comment>
<evidence type="ECO:0000256" key="7">
    <source>
        <dbReference type="ARBA" id="ARBA00023134"/>
    </source>
</evidence>
<dbReference type="PANTHER" id="PTHR46390:SF1">
    <property type="entry name" value="MANNOSE-1-PHOSPHATE GUANYLYLTRANSFERASE"/>
    <property type="match status" value="1"/>
</dbReference>
<accession>A0A972VWH4</accession>
<keyword evidence="7" id="KW-0342">GTP-binding</keyword>
<dbReference type="Proteomes" id="UP000754644">
    <property type="component" value="Unassembled WGS sequence"/>
</dbReference>
<evidence type="ECO:0000256" key="1">
    <source>
        <dbReference type="ARBA" id="ARBA00004823"/>
    </source>
</evidence>
<evidence type="ECO:0000256" key="4">
    <source>
        <dbReference type="ARBA" id="ARBA00022679"/>
    </source>
</evidence>
<sequence>MSQLRIAPIILSGGSGSRLWPLSREQYPKQMLPLVNDTTMLQDTLLRLDGLAGADLAQIICNEDHRFLVAEQIKQINRSVESIVLEPFGRNTAPAIAISALHQIDPNTVLLVLASDHVIGDVAQFHRHVEAGARLAALGHLVTFGIIPDQPLTGYGYIESGSAVTDGGFNVARFVEKPDLAKAEEYLQAGNFYWNSGMFMFTAGAYLAALAEHQPAMLEACVQTLSAATVDLDFVRLDAAAFKACPNISIDYAVMEQATNGVVIPMNVGWNDLGSWSSLWDVSVKDAKGNKFVGDVMSVNANNNYVNSGSRLVSLVGVDDLVIVDTPDALLVAHRDQVQDVKTIYNQIKADNRTETLSHRQVYRPWGSYDSIDADQGFQVKRIIVNPGASLSLQKHHHRAEHWIVVSGTAEVTCGERVFMVNKNESTYIPIGEKHRLSNPGKIPLQLIEIQSGDYLGEDDIVRFEDVYGR</sequence>
<dbReference type="InterPro" id="IPR014710">
    <property type="entry name" value="RmlC-like_jellyroll"/>
</dbReference>
<evidence type="ECO:0000256" key="8">
    <source>
        <dbReference type="ARBA" id="ARBA00047343"/>
    </source>
</evidence>
<dbReference type="InterPro" id="IPR049577">
    <property type="entry name" value="GMPP_N"/>
</dbReference>
<keyword evidence="6" id="KW-0547">Nucleotide-binding</keyword>
<dbReference type="GO" id="GO:0000271">
    <property type="term" value="P:polysaccharide biosynthetic process"/>
    <property type="evidence" value="ECO:0007669"/>
    <property type="project" value="InterPro"/>
</dbReference>
<evidence type="ECO:0000313" key="14">
    <source>
        <dbReference type="Proteomes" id="UP000754644"/>
    </source>
</evidence>
<dbReference type="GO" id="GO:0005525">
    <property type="term" value="F:GTP binding"/>
    <property type="evidence" value="ECO:0007669"/>
    <property type="project" value="UniProtKB-KW"/>
</dbReference>
<dbReference type="Pfam" id="PF22640">
    <property type="entry name" value="ManC_GMP_beta-helix"/>
    <property type="match status" value="1"/>
</dbReference>
<dbReference type="Gene3D" id="2.60.120.10">
    <property type="entry name" value="Jelly Rolls"/>
    <property type="match status" value="1"/>
</dbReference>
<dbReference type="Gene3D" id="3.90.550.10">
    <property type="entry name" value="Spore Coat Polysaccharide Biosynthesis Protein SpsA, Chain A"/>
    <property type="match status" value="1"/>
</dbReference>
<dbReference type="PANTHER" id="PTHR46390">
    <property type="entry name" value="MANNOSE-1-PHOSPHATE GUANYLYLTRANSFERASE"/>
    <property type="match status" value="1"/>
</dbReference>
<evidence type="ECO:0000256" key="3">
    <source>
        <dbReference type="ARBA" id="ARBA00012387"/>
    </source>
</evidence>
<comment type="pathway">
    <text evidence="1">Nucleotide-sugar biosynthesis; GDP-alpha-D-mannose biosynthesis; GDP-alpha-D-mannose from alpha-D-mannose 1-phosphate (GTP route): step 1/1.</text>
</comment>
<dbReference type="FunFam" id="2.60.120.10:FF:000032">
    <property type="entry name" value="Mannose-1-phosphate guanylyltransferase/mannose-6-phosphate isomerase"/>
    <property type="match status" value="1"/>
</dbReference>
<evidence type="ECO:0000313" key="13">
    <source>
        <dbReference type="EMBL" id="NQV64584.1"/>
    </source>
</evidence>
<protein>
    <recommendedName>
        <fullName evidence="3">mannose-1-phosphate guanylyltransferase</fullName>
        <ecNumber evidence="3">2.7.7.13</ecNumber>
    </recommendedName>
</protein>
<dbReference type="CDD" id="cd02213">
    <property type="entry name" value="cupin_PMI_typeII_C"/>
    <property type="match status" value="1"/>
</dbReference>
<evidence type="ECO:0000259" key="10">
    <source>
        <dbReference type="Pfam" id="PF00483"/>
    </source>
</evidence>
<dbReference type="NCBIfam" id="TIGR01479">
    <property type="entry name" value="GMP_PMI"/>
    <property type="match status" value="1"/>
</dbReference>
<dbReference type="InterPro" id="IPR051161">
    <property type="entry name" value="Mannose-6P_isomerase_type2"/>
</dbReference>
<evidence type="ECO:0000256" key="5">
    <source>
        <dbReference type="ARBA" id="ARBA00022695"/>
    </source>
</evidence>
<evidence type="ECO:0000256" key="2">
    <source>
        <dbReference type="ARBA" id="ARBA00006115"/>
    </source>
</evidence>
<dbReference type="AlphaFoldDB" id="A0A972VWH4"/>
<dbReference type="Pfam" id="PF00483">
    <property type="entry name" value="NTP_transferase"/>
    <property type="match status" value="1"/>
</dbReference>
<feature type="domain" description="MannoseP isomerase/GMP-like beta-helix" evidence="12">
    <location>
        <begin position="294"/>
        <end position="346"/>
    </location>
</feature>
<evidence type="ECO:0000259" key="11">
    <source>
        <dbReference type="Pfam" id="PF01050"/>
    </source>
</evidence>
<dbReference type="InterPro" id="IPR054566">
    <property type="entry name" value="ManC/GMP-like_b-helix"/>
</dbReference>
<keyword evidence="5 13" id="KW-0548">Nucleotidyltransferase</keyword>
<proteinExistence type="inferred from homology"/>
<dbReference type="GO" id="GO:0004475">
    <property type="term" value="F:mannose-1-phosphate guanylyltransferase (GTP) activity"/>
    <property type="evidence" value="ECO:0007669"/>
    <property type="project" value="UniProtKB-EC"/>
</dbReference>
<dbReference type="InterPro" id="IPR011051">
    <property type="entry name" value="RmlC_Cupin_sf"/>
</dbReference>
<comment type="similarity">
    <text evidence="2 9">Belongs to the mannose-6-phosphate isomerase type 2 family.</text>
</comment>
<dbReference type="EMBL" id="JABMOJ010000158">
    <property type="protein sequence ID" value="NQV64584.1"/>
    <property type="molecule type" value="Genomic_DNA"/>
</dbReference>
<dbReference type="InterPro" id="IPR029044">
    <property type="entry name" value="Nucleotide-diphossugar_trans"/>
</dbReference>
<gene>
    <name evidence="13" type="ORF">HQ497_04390</name>
</gene>
<dbReference type="CDD" id="cd02509">
    <property type="entry name" value="GDP-M1P_Guanylyltransferase"/>
    <property type="match status" value="1"/>
</dbReference>
<dbReference type="GO" id="GO:0009298">
    <property type="term" value="P:GDP-mannose biosynthetic process"/>
    <property type="evidence" value="ECO:0007669"/>
    <property type="project" value="TreeGrafter"/>
</dbReference>
<dbReference type="InterPro" id="IPR006375">
    <property type="entry name" value="Man1P_GuaTrfase/Man6P_Isoase"/>
</dbReference>
<feature type="domain" description="Mannose-6-phosphate isomerase type II C-terminal" evidence="11">
    <location>
        <begin position="352"/>
        <end position="466"/>
    </location>
</feature>
<keyword evidence="4 13" id="KW-0808">Transferase</keyword>
<dbReference type="SUPFAM" id="SSF51182">
    <property type="entry name" value="RmlC-like cupins"/>
    <property type="match status" value="1"/>
</dbReference>
<dbReference type="InterPro" id="IPR005835">
    <property type="entry name" value="NTP_transferase_dom"/>
</dbReference>
<name>A0A972VWH4_9GAMM</name>
<feature type="domain" description="Nucleotidyl transferase" evidence="10">
    <location>
        <begin position="8"/>
        <end position="288"/>
    </location>
</feature>
<comment type="catalytic activity">
    <reaction evidence="8">
        <text>alpha-D-mannose 1-phosphate + GTP + H(+) = GDP-alpha-D-mannose + diphosphate</text>
        <dbReference type="Rhea" id="RHEA:15229"/>
        <dbReference type="ChEBI" id="CHEBI:15378"/>
        <dbReference type="ChEBI" id="CHEBI:33019"/>
        <dbReference type="ChEBI" id="CHEBI:37565"/>
        <dbReference type="ChEBI" id="CHEBI:57527"/>
        <dbReference type="ChEBI" id="CHEBI:58409"/>
        <dbReference type="EC" id="2.7.7.13"/>
    </reaction>
</comment>
<dbReference type="Pfam" id="PF01050">
    <property type="entry name" value="MannoseP_isomer"/>
    <property type="match status" value="1"/>
</dbReference>
<evidence type="ECO:0000256" key="6">
    <source>
        <dbReference type="ARBA" id="ARBA00022741"/>
    </source>
</evidence>
<evidence type="ECO:0000256" key="9">
    <source>
        <dbReference type="RuleBase" id="RU004190"/>
    </source>
</evidence>
<organism evidence="13 14">
    <name type="scientific">SAR86 cluster bacterium</name>
    <dbReference type="NCBI Taxonomy" id="2030880"/>
    <lineage>
        <taxon>Bacteria</taxon>
        <taxon>Pseudomonadati</taxon>
        <taxon>Pseudomonadota</taxon>
        <taxon>Gammaproteobacteria</taxon>
        <taxon>SAR86 cluster</taxon>
    </lineage>
</organism>
<dbReference type="SUPFAM" id="SSF53448">
    <property type="entry name" value="Nucleotide-diphospho-sugar transferases"/>
    <property type="match status" value="1"/>
</dbReference>
<dbReference type="InterPro" id="IPR001538">
    <property type="entry name" value="Man6P_isomerase-2_C"/>
</dbReference>